<dbReference type="STRING" id="888268.A0A1E5VLW4"/>
<dbReference type="AlphaFoldDB" id="A0A1E5VLW4"/>
<dbReference type="EMBL" id="LWDX02035383">
    <property type="protein sequence ID" value="OEL26129.1"/>
    <property type="molecule type" value="Genomic_DNA"/>
</dbReference>
<organism evidence="1 2">
    <name type="scientific">Dichanthelium oligosanthes</name>
    <dbReference type="NCBI Taxonomy" id="888268"/>
    <lineage>
        <taxon>Eukaryota</taxon>
        <taxon>Viridiplantae</taxon>
        <taxon>Streptophyta</taxon>
        <taxon>Embryophyta</taxon>
        <taxon>Tracheophyta</taxon>
        <taxon>Spermatophyta</taxon>
        <taxon>Magnoliopsida</taxon>
        <taxon>Liliopsida</taxon>
        <taxon>Poales</taxon>
        <taxon>Poaceae</taxon>
        <taxon>PACMAD clade</taxon>
        <taxon>Panicoideae</taxon>
        <taxon>Panicodae</taxon>
        <taxon>Paniceae</taxon>
        <taxon>Dichantheliinae</taxon>
        <taxon>Dichanthelium</taxon>
    </lineage>
</organism>
<accession>A0A1E5VLW4</accession>
<proteinExistence type="predicted"/>
<keyword evidence="2" id="KW-1185">Reference proteome</keyword>
<dbReference type="Proteomes" id="UP000095767">
    <property type="component" value="Unassembled WGS sequence"/>
</dbReference>
<sequence>MYLQKRAEATNAKVRFDKLNKYMKYVDKYTFNFSAARLKMHQQILVELCKDFFSTLR</sequence>
<dbReference type="OrthoDB" id="693833at2759"/>
<evidence type="ECO:0000313" key="2">
    <source>
        <dbReference type="Proteomes" id="UP000095767"/>
    </source>
</evidence>
<name>A0A1E5VLW4_9POAL</name>
<reference evidence="1 2" key="1">
    <citation type="submission" date="2016-09" db="EMBL/GenBank/DDBJ databases">
        <title>The draft genome of Dichanthelium oligosanthes: A C3 panicoid grass species.</title>
        <authorList>
            <person name="Studer A.J."/>
            <person name="Schnable J.C."/>
            <person name="Brutnell T.P."/>
        </authorList>
    </citation>
    <scope>NUCLEOTIDE SEQUENCE [LARGE SCALE GENOMIC DNA]</scope>
    <source>
        <strain evidence="2">cv. Kellogg 1175</strain>
        <tissue evidence="1">Leaf</tissue>
    </source>
</reference>
<protein>
    <submittedName>
        <fullName evidence="1">Uncharacterized protein</fullName>
    </submittedName>
</protein>
<gene>
    <name evidence="1" type="ORF">BAE44_0012851</name>
</gene>
<evidence type="ECO:0000313" key="1">
    <source>
        <dbReference type="EMBL" id="OEL26129.1"/>
    </source>
</evidence>
<comment type="caution">
    <text evidence="1">The sequence shown here is derived from an EMBL/GenBank/DDBJ whole genome shotgun (WGS) entry which is preliminary data.</text>
</comment>